<evidence type="ECO:0000313" key="2">
    <source>
        <dbReference type="EMBL" id="KAG5537474.1"/>
    </source>
</evidence>
<reference evidence="2" key="1">
    <citation type="submission" date="2020-08" db="EMBL/GenBank/DDBJ databases">
        <title>Plant Genome Project.</title>
        <authorList>
            <person name="Zhang R.-G."/>
        </authorList>
    </citation>
    <scope>NUCLEOTIDE SEQUENCE</scope>
    <source>
        <strain evidence="2">WSP0</strain>
        <tissue evidence="2">Leaf</tissue>
    </source>
</reference>
<dbReference type="InterPro" id="IPR040283">
    <property type="entry name" value="DDB_G0292058-like"/>
</dbReference>
<dbReference type="PANTHER" id="PTHR31414:SF12">
    <property type="entry name" value="OS06G0645600 PROTEIN"/>
    <property type="match status" value="1"/>
</dbReference>
<accession>A0AAV6JCV7</accession>
<feature type="chain" id="PRO_5043518153" evidence="1">
    <location>
        <begin position="31"/>
        <end position="167"/>
    </location>
</feature>
<evidence type="ECO:0000256" key="1">
    <source>
        <dbReference type="SAM" id="SignalP"/>
    </source>
</evidence>
<name>A0AAV6JCV7_9ERIC</name>
<sequence length="167" mass="18240">MSLLIKPLPCLLLPIIFILFSSTLHSTSHGAPSADLHSQTNHIPGAVDESENGVVGWGVRRSVLENSSTLAAQRTRRKDPLNNFNYYTGGWNISNKHYFAALLALPFFSLLQSGLSDLACVCSSSAAVFAAAAANLMAILELLMHSLLFYFCCSPWPQCMYPSHTHI</sequence>
<evidence type="ECO:0000313" key="3">
    <source>
        <dbReference type="Proteomes" id="UP000823749"/>
    </source>
</evidence>
<dbReference type="GO" id="GO:0009506">
    <property type="term" value="C:plasmodesma"/>
    <property type="evidence" value="ECO:0007669"/>
    <property type="project" value="TreeGrafter"/>
</dbReference>
<comment type="caution">
    <text evidence="2">The sequence shown here is derived from an EMBL/GenBank/DDBJ whole genome shotgun (WGS) entry which is preliminary data.</text>
</comment>
<proteinExistence type="predicted"/>
<keyword evidence="3" id="KW-1185">Reference proteome</keyword>
<organism evidence="2 3">
    <name type="scientific">Rhododendron griersonianum</name>
    <dbReference type="NCBI Taxonomy" id="479676"/>
    <lineage>
        <taxon>Eukaryota</taxon>
        <taxon>Viridiplantae</taxon>
        <taxon>Streptophyta</taxon>
        <taxon>Embryophyta</taxon>
        <taxon>Tracheophyta</taxon>
        <taxon>Spermatophyta</taxon>
        <taxon>Magnoliopsida</taxon>
        <taxon>eudicotyledons</taxon>
        <taxon>Gunneridae</taxon>
        <taxon>Pentapetalae</taxon>
        <taxon>asterids</taxon>
        <taxon>Ericales</taxon>
        <taxon>Ericaceae</taxon>
        <taxon>Ericoideae</taxon>
        <taxon>Rhodoreae</taxon>
        <taxon>Rhododendron</taxon>
    </lineage>
</organism>
<dbReference type="PANTHER" id="PTHR31414">
    <property type="entry name" value="TRANSMEMBRANE PROTEIN DDB_G0292058"/>
    <property type="match status" value="1"/>
</dbReference>
<dbReference type="GO" id="GO:0005886">
    <property type="term" value="C:plasma membrane"/>
    <property type="evidence" value="ECO:0007669"/>
    <property type="project" value="TreeGrafter"/>
</dbReference>
<feature type="signal peptide" evidence="1">
    <location>
        <begin position="1"/>
        <end position="30"/>
    </location>
</feature>
<keyword evidence="1" id="KW-0732">Signal</keyword>
<gene>
    <name evidence="2" type="ORF">RHGRI_024791</name>
</gene>
<dbReference type="Proteomes" id="UP000823749">
    <property type="component" value="Chromosome 8"/>
</dbReference>
<protein>
    <submittedName>
        <fullName evidence="2">Uncharacterized protein</fullName>
    </submittedName>
</protein>
<dbReference type="EMBL" id="JACTNZ010000008">
    <property type="protein sequence ID" value="KAG5537474.1"/>
    <property type="molecule type" value="Genomic_DNA"/>
</dbReference>
<dbReference type="AlphaFoldDB" id="A0AAV6JCV7"/>